<reference evidence="3" key="1">
    <citation type="submission" date="2023-03" db="EMBL/GenBank/DDBJ databases">
        <title>Massive genome expansion in bonnet fungi (Mycena s.s.) driven by repeated elements and novel gene families across ecological guilds.</title>
        <authorList>
            <consortium name="Lawrence Berkeley National Laboratory"/>
            <person name="Harder C.B."/>
            <person name="Miyauchi S."/>
            <person name="Viragh M."/>
            <person name="Kuo A."/>
            <person name="Thoen E."/>
            <person name="Andreopoulos B."/>
            <person name="Lu D."/>
            <person name="Skrede I."/>
            <person name="Drula E."/>
            <person name="Henrissat B."/>
            <person name="Morin E."/>
            <person name="Kohler A."/>
            <person name="Barry K."/>
            <person name="LaButti K."/>
            <person name="Morin E."/>
            <person name="Salamov A."/>
            <person name="Lipzen A."/>
            <person name="Mereny Z."/>
            <person name="Hegedus B."/>
            <person name="Baldrian P."/>
            <person name="Stursova M."/>
            <person name="Weitz H."/>
            <person name="Taylor A."/>
            <person name="Grigoriev I.V."/>
            <person name="Nagy L.G."/>
            <person name="Martin F."/>
            <person name="Kauserud H."/>
        </authorList>
    </citation>
    <scope>NUCLEOTIDE SEQUENCE</scope>
    <source>
        <strain evidence="3">CBHHK188m</strain>
    </source>
</reference>
<feature type="transmembrane region" description="Helical" evidence="1">
    <location>
        <begin position="12"/>
        <end position="31"/>
    </location>
</feature>
<evidence type="ECO:0000256" key="1">
    <source>
        <dbReference type="SAM" id="Phobius"/>
    </source>
</evidence>
<evidence type="ECO:0000259" key="2">
    <source>
        <dbReference type="Pfam" id="PF04577"/>
    </source>
</evidence>
<feature type="domain" description="Glycosyltransferase 61 catalytic" evidence="2">
    <location>
        <begin position="279"/>
        <end position="389"/>
    </location>
</feature>
<dbReference type="Proteomes" id="UP001215280">
    <property type="component" value="Unassembled WGS sequence"/>
</dbReference>
<keyword evidence="1" id="KW-0812">Transmembrane</keyword>
<organism evidence="3 4">
    <name type="scientific">Mycena maculata</name>
    <dbReference type="NCBI Taxonomy" id="230809"/>
    <lineage>
        <taxon>Eukaryota</taxon>
        <taxon>Fungi</taxon>
        <taxon>Dikarya</taxon>
        <taxon>Basidiomycota</taxon>
        <taxon>Agaricomycotina</taxon>
        <taxon>Agaricomycetes</taxon>
        <taxon>Agaricomycetidae</taxon>
        <taxon>Agaricales</taxon>
        <taxon>Marasmiineae</taxon>
        <taxon>Mycenaceae</taxon>
        <taxon>Mycena</taxon>
    </lineage>
</organism>
<dbReference type="AlphaFoldDB" id="A0AAD7NAF0"/>
<accession>A0AAD7NAF0</accession>
<dbReference type="EMBL" id="JARJLG010000074">
    <property type="protein sequence ID" value="KAJ7752477.1"/>
    <property type="molecule type" value="Genomic_DNA"/>
</dbReference>
<keyword evidence="1" id="KW-1133">Transmembrane helix</keyword>
<name>A0AAD7NAF0_9AGAR</name>
<keyword evidence="4" id="KW-1185">Reference proteome</keyword>
<gene>
    <name evidence="3" type="ORF">DFH07DRAFT_825484</name>
</gene>
<evidence type="ECO:0000313" key="4">
    <source>
        <dbReference type="Proteomes" id="UP001215280"/>
    </source>
</evidence>
<dbReference type="GO" id="GO:0016757">
    <property type="term" value="F:glycosyltransferase activity"/>
    <property type="evidence" value="ECO:0007669"/>
    <property type="project" value="InterPro"/>
</dbReference>
<evidence type="ECO:0000313" key="3">
    <source>
        <dbReference type="EMBL" id="KAJ7752477.1"/>
    </source>
</evidence>
<keyword evidence="1" id="KW-0472">Membrane</keyword>
<comment type="caution">
    <text evidence="3">The sequence shown here is derived from an EMBL/GenBank/DDBJ whole genome shotgun (WGS) entry which is preliminary data.</text>
</comment>
<dbReference type="Pfam" id="PF04577">
    <property type="entry name" value="Glyco_transf_61"/>
    <property type="match status" value="1"/>
</dbReference>
<protein>
    <recommendedName>
        <fullName evidence="2">Glycosyltransferase 61 catalytic domain-containing protein</fullName>
    </recommendedName>
</protein>
<proteinExistence type="predicted"/>
<dbReference type="InterPro" id="IPR049625">
    <property type="entry name" value="Glyco_transf_61_cat"/>
</dbReference>
<sequence length="467" mass="52646">MHPSITQRRKVYLILLTTANVLILSSVYVAYKGLPHSITPALLRHSTPFSEYLRLSTPERGLATPWTPLSLSVCQFGTPTHYAPCLAQNLNNVAYAEELLYPDFEIREPYFAKEEHRERWQKATSDINERGVLQSGWMAYKGQSGQNFVFNNVKYTWSSSNFDTWSPESCMSSLVSTSPIEPITDRTESRLPIVTIALSPDSYSFQHHLDRVTHIIAQGSHLFYGSASEPYVVTGRRGSKTVQQLWEYLGYDEDHVLNTKEGVEAETMVFSCRAVLIHPWLSLKALESFGIQHDVPSATRNKIVYMSRSDGRTLNVGRRVVNEEEVLEGIRTFLAERKQGEELVVFNPDEYESTGQLFEWFSKNVAAVVGPHGGAMINHRWAAKGTLVIEFMPTTRTAMMIFEEAGVLSQNYAAILVEPTEPAGTDMEIDVRDVVSLLGEHLGVVGQDPLRKSYYWRAEELGLDAGR</sequence>